<proteinExistence type="predicted"/>
<sequence length="102" mass="11292">MAGRTDDPALRALAVEAQSWPGVPARKSWSDPAPTDSDSPVLTWRIRLHGRDLALFTIMSVVGTPWEIGLSELTIETFVPADPDTHDILWEWSRTSHPDTTA</sequence>
<comment type="caution">
    <text evidence="1">The sequence shown here is derived from an EMBL/GenBank/DDBJ whole genome shotgun (WGS) entry which is preliminary data.</text>
</comment>
<dbReference type="AlphaFoldDB" id="A0A3M2LDY1"/>
<reference evidence="1 2" key="1">
    <citation type="submission" date="2018-10" db="EMBL/GenBank/DDBJ databases">
        <title>Isolation from cow dung.</title>
        <authorList>
            <person name="Ling L."/>
        </authorList>
    </citation>
    <scope>NUCLEOTIDE SEQUENCE [LARGE SCALE GENOMIC DNA]</scope>
    <source>
        <strain evidence="1 2">NEAU-LL90</strain>
    </source>
</reference>
<dbReference type="RefSeq" id="WP_122186221.1">
    <property type="nucleotide sequence ID" value="NZ_RFFH01000001.1"/>
</dbReference>
<dbReference type="EMBL" id="RFFH01000001">
    <property type="protein sequence ID" value="RMI35246.1"/>
    <property type="molecule type" value="Genomic_DNA"/>
</dbReference>
<evidence type="ECO:0000313" key="1">
    <source>
        <dbReference type="EMBL" id="RMI35246.1"/>
    </source>
</evidence>
<protein>
    <submittedName>
        <fullName evidence="1">Uncharacterized protein</fullName>
    </submittedName>
</protein>
<name>A0A3M2LDY1_9NOCA</name>
<gene>
    <name evidence="1" type="ORF">EBN03_02860</name>
</gene>
<dbReference type="OrthoDB" id="8828485at2"/>
<keyword evidence="2" id="KW-1185">Reference proteome</keyword>
<evidence type="ECO:0000313" key="2">
    <source>
        <dbReference type="Proteomes" id="UP000279275"/>
    </source>
</evidence>
<organism evidence="1 2">
    <name type="scientific">Nocardia stercoris</name>
    <dbReference type="NCBI Taxonomy" id="2483361"/>
    <lineage>
        <taxon>Bacteria</taxon>
        <taxon>Bacillati</taxon>
        <taxon>Actinomycetota</taxon>
        <taxon>Actinomycetes</taxon>
        <taxon>Mycobacteriales</taxon>
        <taxon>Nocardiaceae</taxon>
        <taxon>Nocardia</taxon>
    </lineage>
</organism>
<accession>A0A3M2LDY1</accession>
<dbReference type="Proteomes" id="UP000279275">
    <property type="component" value="Unassembled WGS sequence"/>
</dbReference>